<dbReference type="NCBIfam" id="TIGR01536">
    <property type="entry name" value="asn_synth_AEB"/>
    <property type="match status" value="1"/>
</dbReference>
<comment type="similarity">
    <text evidence="2">Belongs to the asparagine synthetase family.</text>
</comment>
<comment type="catalytic activity">
    <reaction evidence="8">
        <text>L-aspartate + L-glutamine + ATP + H2O = L-asparagine + L-glutamate + AMP + diphosphate + H(+)</text>
        <dbReference type="Rhea" id="RHEA:12228"/>
        <dbReference type="ChEBI" id="CHEBI:15377"/>
        <dbReference type="ChEBI" id="CHEBI:15378"/>
        <dbReference type="ChEBI" id="CHEBI:29985"/>
        <dbReference type="ChEBI" id="CHEBI:29991"/>
        <dbReference type="ChEBI" id="CHEBI:30616"/>
        <dbReference type="ChEBI" id="CHEBI:33019"/>
        <dbReference type="ChEBI" id="CHEBI:58048"/>
        <dbReference type="ChEBI" id="CHEBI:58359"/>
        <dbReference type="ChEBI" id="CHEBI:456215"/>
        <dbReference type="EC" id="6.3.5.4"/>
    </reaction>
</comment>
<dbReference type="EC" id="6.3.5.4" evidence="3"/>
<evidence type="ECO:0000256" key="4">
    <source>
        <dbReference type="ARBA" id="ARBA00022741"/>
    </source>
</evidence>
<evidence type="ECO:0000256" key="3">
    <source>
        <dbReference type="ARBA" id="ARBA00012737"/>
    </source>
</evidence>
<evidence type="ECO:0000313" key="11">
    <source>
        <dbReference type="Proteomes" id="UP001316087"/>
    </source>
</evidence>
<dbReference type="SUPFAM" id="SSF56235">
    <property type="entry name" value="N-terminal nucleophile aminohydrolases (Ntn hydrolases)"/>
    <property type="match status" value="1"/>
</dbReference>
<dbReference type="Pfam" id="PF00733">
    <property type="entry name" value="Asn_synthase"/>
    <property type="match status" value="1"/>
</dbReference>
<evidence type="ECO:0000256" key="7">
    <source>
        <dbReference type="ARBA" id="ARBA00022962"/>
    </source>
</evidence>
<keyword evidence="6" id="KW-0028">Amino-acid biosynthesis</keyword>
<evidence type="ECO:0000256" key="8">
    <source>
        <dbReference type="ARBA" id="ARBA00048741"/>
    </source>
</evidence>
<dbReference type="GO" id="GO:0004066">
    <property type="term" value="F:asparagine synthase (glutamine-hydrolyzing) activity"/>
    <property type="evidence" value="ECO:0007669"/>
    <property type="project" value="UniProtKB-EC"/>
</dbReference>
<dbReference type="RefSeq" id="WP_241371189.1">
    <property type="nucleotide sequence ID" value="NZ_JAKZFC010000016.1"/>
</dbReference>
<sequence length="607" mass="69885">MCGITGIVDFSQDLSKQRALITNMTETIAHRGPDSDGHFLSRHALLGHKRLAIIDLVTGAQPMTKGAFTIVYNGEVYNANELRVQLQQLGYHFSSTSDTEVILVSYIQWKEHCVDYLNGIFAFAIWDDEKDQLFLCRDRLGVKPLFYVELSTGLLFASEIKALLAHPSVKAEVDSDGLAALFSLGPSRIQGHAIFKGIKELKPGYILCMNREKMVSWRYWDIESKEHMDNEQQTIEQVRQLVTDAVCRQLVSDVPICTMLSGGLDSSILTAIAAKQLAFHDKTLATYSVAYEGNNKHFQTNAFQTTQDEYWIEIMQQRYGTKHMQIELQQRQLVDALTDAMHLKDMPSMADVDSSLYLFCKEIKKNHVVALSGECADEVFGGYPWFYSQQQASFPWLRATREREGLLKKKWQKQLRLADYLQNTYEEAVAQMPSFVGDEEQRKRQQLFYLNNQFFMQTLLERNDRMSMGAGVEVRVPFADHTIIEYVWNIPWEMKNSGAMEKGILRQAFREVLPLEVVERKKNPYPKTYHPLYTKLVSQRLTENLQQKDSVLHELFERDQLEQLIASGGKSFQVPWFGQLMAGPQLLAYLNQVHEWVEHYRINIIST</sequence>
<keyword evidence="7" id="KW-0315">Glutamine amidotransferase</keyword>
<organism evidence="10 11">
    <name type="scientific">Solibacillus palustris</name>
    <dbReference type="NCBI Taxonomy" id="2908203"/>
    <lineage>
        <taxon>Bacteria</taxon>
        <taxon>Bacillati</taxon>
        <taxon>Bacillota</taxon>
        <taxon>Bacilli</taxon>
        <taxon>Bacillales</taxon>
        <taxon>Caryophanaceae</taxon>
        <taxon>Solibacillus</taxon>
    </lineage>
</organism>
<accession>A0ABS9UI43</accession>
<gene>
    <name evidence="10" type="primary">asnB</name>
    <name evidence="10" type="ORF">LZ480_19390</name>
</gene>
<comment type="caution">
    <text evidence="10">The sequence shown here is derived from an EMBL/GenBank/DDBJ whole genome shotgun (WGS) entry which is preliminary data.</text>
</comment>
<dbReference type="EMBL" id="JAKZFC010000016">
    <property type="protein sequence ID" value="MCH7324029.1"/>
    <property type="molecule type" value="Genomic_DNA"/>
</dbReference>
<dbReference type="CDD" id="cd00712">
    <property type="entry name" value="AsnB"/>
    <property type="match status" value="1"/>
</dbReference>
<evidence type="ECO:0000259" key="9">
    <source>
        <dbReference type="PROSITE" id="PS51278"/>
    </source>
</evidence>
<keyword evidence="10" id="KW-0436">Ligase</keyword>
<dbReference type="InterPro" id="IPR014729">
    <property type="entry name" value="Rossmann-like_a/b/a_fold"/>
</dbReference>
<keyword evidence="4" id="KW-0547">Nucleotide-binding</keyword>
<dbReference type="InterPro" id="IPR051786">
    <property type="entry name" value="ASN_synthetase/amidase"/>
</dbReference>
<evidence type="ECO:0000256" key="6">
    <source>
        <dbReference type="ARBA" id="ARBA00022888"/>
    </source>
</evidence>
<dbReference type="InterPro" id="IPR033738">
    <property type="entry name" value="AsnB_N"/>
</dbReference>
<protein>
    <recommendedName>
        <fullName evidence="3">asparagine synthase (glutamine-hydrolyzing)</fullName>
        <ecNumber evidence="3">6.3.5.4</ecNumber>
    </recommendedName>
</protein>
<dbReference type="Proteomes" id="UP001316087">
    <property type="component" value="Unassembled WGS sequence"/>
</dbReference>
<dbReference type="SUPFAM" id="SSF52402">
    <property type="entry name" value="Adenine nucleotide alpha hydrolases-like"/>
    <property type="match status" value="1"/>
</dbReference>
<keyword evidence="11" id="KW-1185">Reference proteome</keyword>
<dbReference type="PANTHER" id="PTHR43284">
    <property type="entry name" value="ASPARAGINE SYNTHETASE (GLUTAMINE-HYDROLYZING)"/>
    <property type="match status" value="1"/>
</dbReference>
<dbReference type="InterPro" id="IPR006426">
    <property type="entry name" value="Asn_synth_AEB"/>
</dbReference>
<dbReference type="InterPro" id="IPR001962">
    <property type="entry name" value="Asn_synthase"/>
</dbReference>
<dbReference type="PROSITE" id="PS51278">
    <property type="entry name" value="GATASE_TYPE_2"/>
    <property type="match status" value="1"/>
</dbReference>
<dbReference type="Pfam" id="PF13537">
    <property type="entry name" value="GATase_7"/>
    <property type="match status" value="1"/>
</dbReference>
<comment type="pathway">
    <text evidence="1">Amino-acid biosynthesis; L-asparagine biosynthesis; L-asparagine from L-aspartate (L-Gln route): step 1/1.</text>
</comment>
<keyword evidence="5" id="KW-0067">ATP-binding</keyword>
<evidence type="ECO:0000256" key="2">
    <source>
        <dbReference type="ARBA" id="ARBA00005752"/>
    </source>
</evidence>
<dbReference type="CDD" id="cd01991">
    <property type="entry name" value="Asn_synthase_B_C"/>
    <property type="match status" value="1"/>
</dbReference>
<evidence type="ECO:0000256" key="5">
    <source>
        <dbReference type="ARBA" id="ARBA00022840"/>
    </source>
</evidence>
<dbReference type="InterPro" id="IPR017932">
    <property type="entry name" value="GATase_2_dom"/>
</dbReference>
<feature type="domain" description="Glutamine amidotransferase type-2" evidence="9">
    <location>
        <begin position="2"/>
        <end position="212"/>
    </location>
</feature>
<dbReference type="Gene3D" id="3.60.20.10">
    <property type="entry name" value="Glutamine Phosphoribosylpyrophosphate, subunit 1, domain 1"/>
    <property type="match status" value="1"/>
</dbReference>
<evidence type="ECO:0000313" key="10">
    <source>
        <dbReference type="EMBL" id="MCH7324029.1"/>
    </source>
</evidence>
<reference evidence="10 11" key="1">
    <citation type="submission" date="2022-03" db="EMBL/GenBank/DDBJ databases">
        <authorList>
            <person name="Jo J.-H."/>
            <person name="Im W.-T."/>
        </authorList>
    </citation>
    <scope>NUCLEOTIDE SEQUENCE [LARGE SCALE GENOMIC DNA]</scope>
    <source>
        <strain evidence="10 11">MA9</strain>
    </source>
</reference>
<dbReference type="PANTHER" id="PTHR43284:SF1">
    <property type="entry name" value="ASPARAGINE SYNTHETASE"/>
    <property type="match status" value="1"/>
</dbReference>
<dbReference type="InterPro" id="IPR029055">
    <property type="entry name" value="Ntn_hydrolases_N"/>
</dbReference>
<proteinExistence type="inferred from homology"/>
<dbReference type="Gene3D" id="3.40.50.620">
    <property type="entry name" value="HUPs"/>
    <property type="match status" value="1"/>
</dbReference>
<name>A0ABS9UI43_9BACL</name>
<dbReference type="PIRSF" id="PIRSF001589">
    <property type="entry name" value="Asn_synthetase_glu-h"/>
    <property type="match status" value="1"/>
</dbReference>
<keyword evidence="6" id="KW-0061">Asparagine biosynthesis</keyword>
<evidence type="ECO:0000256" key="1">
    <source>
        <dbReference type="ARBA" id="ARBA00005187"/>
    </source>
</evidence>